<dbReference type="GeneID" id="8854050"/>
<accession>D2VUY2</accession>
<dbReference type="KEGG" id="ngr:NAEGRDRAFT_72826"/>
<evidence type="ECO:0000313" key="2">
    <source>
        <dbReference type="Proteomes" id="UP000006671"/>
    </source>
</evidence>
<dbReference type="RefSeq" id="XP_002672089.1">
    <property type="nucleotide sequence ID" value="XM_002672043.1"/>
</dbReference>
<evidence type="ECO:0000313" key="1">
    <source>
        <dbReference type="EMBL" id="EFC39345.1"/>
    </source>
</evidence>
<keyword evidence="2" id="KW-1185">Reference proteome</keyword>
<dbReference type="Proteomes" id="UP000006671">
    <property type="component" value="Unassembled WGS sequence"/>
</dbReference>
<dbReference type="AlphaFoldDB" id="D2VUY2"/>
<dbReference type="VEuPathDB" id="AmoebaDB:NAEGRDRAFT_72826"/>
<proteinExistence type="predicted"/>
<organism evidence="2">
    <name type="scientific">Naegleria gruberi</name>
    <name type="common">Amoeba</name>
    <dbReference type="NCBI Taxonomy" id="5762"/>
    <lineage>
        <taxon>Eukaryota</taxon>
        <taxon>Discoba</taxon>
        <taxon>Heterolobosea</taxon>
        <taxon>Tetramitia</taxon>
        <taxon>Eutetramitia</taxon>
        <taxon>Vahlkampfiidae</taxon>
        <taxon>Naegleria</taxon>
    </lineage>
</organism>
<dbReference type="STRING" id="5762.D2VUY2"/>
<dbReference type="EMBL" id="GG738900">
    <property type="protein sequence ID" value="EFC39345.1"/>
    <property type="molecule type" value="Genomic_DNA"/>
</dbReference>
<sequence length="132" mass="15525">MLRNVVLKSKPSADYIFTHDNTIRHTKPFFQKYDTRTKGRMLGKSFIESFCAEYVVPEDVFMQYCEHDFIKLNKKRVEDANHIMGYKDSYQTEDVRTDKITTNFDSIEVIYEDDSILVLAKPENVPVHSMCL</sequence>
<dbReference type="InParanoid" id="D2VUY2"/>
<protein>
    <submittedName>
        <fullName evidence="1">Predicted protein</fullName>
    </submittedName>
</protein>
<name>D2VUY2_NAEGR</name>
<gene>
    <name evidence="1" type="ORF">NAEGRDRAFT_72826</name>
</gene>
<reference evidence="1 2" key="1">
    <citation type="journal article" date="2010" name="Cell">
        <title>The genome of Naegleria gruberi illuminates early eukaryotic versatility.</title>
        <authorList>
            <person name="Fritz-Laylin L.K."/>
            <person name="Prochnik S.E."/>
            <person name="Ginger M.L."/>
            <person name="Dacks J.B."/>
            <person name="Carpenter M.L."/>
            <person name="Field M.C."/>
            <person name="Kuo A."/>
            <person name="Paredez A."/>
            <person name="Chapman J."/>
            <person name="Pham J."/>
            <person name="Shu S."/>
            <person name="Neupane R."/>
            <person name="Cipriano M."/>
            <person name="Mancuso J."/>
            <person name="Tu H."/>
            <person name="Salamov A."/>
            <person name="Lindquist E."/>
            <person name="Shapiro H."/>
            <person name="Lucas S."/>
            <person name="Grigoriev I.V."/>
            <person name="Cande W.Z."/>
            <person name="Fulton C."/>
            <person name="Rokhsar D.S."/>
            <person name="Dawson S.C."/>
        </authorList>
    </citation>
    <scope>NUCLEOTIDE SEQUENCE [LARGE SCALE GENOMIC DNA]</scope>
    <source>
        <strain evidence="1 2">NEG-M</strain>
    </source>
</reference>